<dbReference type="Pfam" id="PF02170">
    <property type="entry name" value="PAZ"/>
    <property type="match status" value="1"/>
</dbReference>
<dbReference type="Gene3D" id="3.30.420.10">
    <property type="entry name" value="Ribonuclease H-like superfamily/Ribonuclease H"/>
    <property type="match status" value="1"/>
</dbReference>
<accession>A0A0V0Q7H1</accession>
<dbReference type="InterPro" id="IPR036085">
    <property type="entry name" value="PAZ_dom_sf"/>
</dbReference>
<dbReference type="Gene3D" id="3.40.50.2300">
    <property type="match status" value="1"/>
</dbReference>
<dbReference type="PROSITE" id="PS50822">
    <property type="entry name" value="PIWI"/>
    <property type="match status" value="1"/>
</dbReference>
<dbReference type="SMART" id="SM00949">
    <property type="entry name" value="PAZ"/>
    <property type="match status" value="1"/>
</dbReference>
<evidence type="ECO:0000259" key="2">
    <source>
        <dbReference type="PROSITE" id="PS50822"/>
    </source>
</evidence>
<evidence type="ECO:0000313" key="3">
    <source>
        <dbReference type="EMBL" id="KRW98111.1"/>
    </source>
</evidence>
<comment type="caution">
    <text evidence="3">The sequence shown here is derived from an EMBL/GenBank/DDBJ whole genome shotgun (WGS) entry which is preliminary data.</text>
</comment>
<name>A0A0V0Q7H1_PSEPJ</name>
<dbReference type="PANTHER" id="PTHR22891">
    <property type="entry name" value="EUKARYOTIC TRANSLATION INITIATION FACTOR 2C"/>
    <property type="match status" value="1"/>
</dbReference>
<dbReference type="EMBL" id="LDAU01000274">
    <property type="protein sequence ID" value="KRW98111.1"/>
    <property type="molecule type" value="Genomic_DNA"/>
</dbReference>
<dbReference type="OrthoDB" id="445936at2759"/>
<sequence>MLEHCYKFSRHETVLDIIKKYPKDKAESIINFNSVQVNYGNELSYYISFINWKQKITDKFDCQGNMISYQDYYKKQYNITLKDENQPLLQTNRRNRQTWEYICLVPEICSLNTISKEMREDQKLRQEVAKHKNFSPFQKLQQIDKMVEKISIGFEKDTGIQIKNNEQFPSVKGKIFSTPKLTLKDSVTLNLDINNDIFEIDKPIVNPAHLKDWVLIYPQDLLEESKIFIQNLQKAAKQLGVKVDEPFQIEMQTNDSPQEWVKNLENDIQQNGIPLFVISLVKERNQLLYQSIKQLLIEKHGVINQNVIVQSLSKNPLSVCSNILLQINAKLGRPLWYCEKVKTMNKKTIFIGIDTFTQDGKTFVGFTSSLDPQQSQYNSQVEVQKSFEKDFVRNIDKLMMNALINFQENLYKVKFLPECIVVFRGCVGDSQRFMIQQLEVKVLKNLFEQSDQIKKMNGGKPYNPEFIFTFFLQNSRQIRKSILQPSTWNFN</sequence>
<feature type="domain" description="PAZ" evidence="1">
    <location>
        <begin position="13"/>
        <end position="113"/>
    </location>
</feature>
<keyword evidence="4" id="KW-1185">Reference proteome</keyword>
<dbReference type="SUPFAM" id="SSF53098">
    <property type="entry name" value="Ribonuclease H-like"/>
    <property type="match status" value="1"/>
</dbReference>
<reference evidence="3 4" key="1">
    <citation type="journal article" date="2015" name="Sci. Rep.">
        <title>Genome of the facultative scuticociliatosis pathogen Pseudocohnilembus persalinus provides insight into its virulence through horizontal gene transfer.</title>
        <authorList>
            <person name="Xiong J."/>
            <person name="Wang G."/>
            <person name="Cheng J."/>
            <person name="Tian M."/>
            <person name="Pan X."/>
            <person name="Warren A."/>
            <person name="Jiang C."/>
            <person name="Yuan D."/>
            <person name="Miao W."/>
        </authorList>
    </citation>
    <scope>NUCLEOTIDE SEQUENCE [LARGE SCALE GENOMIC DNA]</scope>
    <source>
        <strain evidence="3">36N120E</strain>
    </source>
</reference>
<feature type="domain" description="Piwi" evidence="2">
    <location>
        <begin position="275"/>
        <end position="355"/>
    </location>
</feature>
<dbReference type="InterPro" id="IPR003100">
    <property type="entry name" value="PAZ_dom"/>
</dbReference>
<organism evidence="3 4">
    <name type="scientific">Pseudocohnilembus persalinus</name>
    <name type="common">Ciliate</name>
    <dbReference type="NCBI Taxonomy" id="266149"/>
    <lineage>
        <taxon>Eukaryota</taxon>
        <taxon>Sar</taxon>
        <taxon>Alveolata</taxon>
        <taxon>Ciliophora</taxon>
        <taxon>Intramacronucleata</taxon>
        <taxon>Oligohymenophorea</taxon>
        <taxon>Scuticociliatia</taxon>
        <taxon>Philasterida</taxon>
        <taxon>Pseudocohnilembidae</taxon>
        <taxon>Pseudocohnilembus</taxon>
    </lineage>
</organism>
<dbReference type="Gene3D" id="2.170.260.10">
    <property type="entry name" value="paz domain"/>
    <property type="match status" value="1"/>
</dbReference>
<dbReference type="Pfam" id="PF02171">
    <property type="entry name" value="Piwi"/>
    <property type="match status" value="1"/>
</dbReference>
<dbReference type="SUPFAM" id="SSF101690">
    <property type="entry name" value="PAZ domain"/>
    <property type="match status" value="1"/>
</dbReference>
<evidence type="ECO:0000259" key="1">
    <source>
        <dbReference type="PROSITE" id="PS50821"/>
    </source>
</evidence>
<protein>
    <submittedName>
        <fullName evidence="3">Ribonuclease H-like domain</fullName>
    </submittedName>
</protein>
<proteinExistence type="predicted"/>
<gene>
    <name evidence="3" type="ORF">PPERSA_00434</name>
</gene>
<dbReference type="AlphaFoldDB" id="A0A0V0Q7H1"/>
<dbReference type="InParanoid" id="A0A0V0Q7H1"/>
<dbReference type="InterPro" id="IPR003165">
    <property type="entry name" value="Piwi"/>
</dbReference>
<dbReference type="InterPro" id="IPR036397">
    <property type="entry name" value="RNaseH_sf"/>
</dbReference>
<dbReference type="PROSITE" id="PS50821">
    <property type="entry name" value="PAZ"/>
    <property type="match status" value="1"/>
</dbReference>
<dbReference type="GO" id="GO:0003723">
    <property type="term" value="F:RNA binding"/>
    <property type="evidence" value="ECO:0007669"/>
    <property type="project" value="InterPro"/>
</dbReference>
<dbReference type="InterPro" id="IPR012337">
    <property type="entry name" value="RNaseH-like_sf"/>
</dbReference>
<evidence type="ECO:0000313" key="4">
    <source>
        <dbReference type="Proteomes" id="UP000054937"/>
    </source>
</evidence>
<dbReference type="OMA" id="ICTNIAY"/>
<dbReference type="Proteomes" id="UP000054937">
    <property type="component" value="Unassembled WGS sequence"/>
</dbReference>